<dbReference type="OrthoDB" id="619536at2759"/>
<reference evidence="2" key="1">
    <citation type="submission" date="2021-06" db="EMBL/GenBank/DDBJ databases">
        <authorList>
            <person name="Hodson N. C."/>
            <person name="Mongue J. A."/>
            <person name="Jaron S. K."/>
        </authorList>
    </citation>
    <scope>NUCLEOTIDE SEQUENCE</scope>
</reference>
<dbReference type="AlphaFoldDB" id="A0A8J2LCT7"/>
<dbReference type="Proteomes" id="UP000708208">
    <property type="component" value="Unassembled WGS sequence"/>
</dbReference>
<evidence type="ECO:0000313" key="2">
    <source>
        <dbReference type="EMBL" id="CAG7820444.1"/>
    </source>
</evidence>
<evidence type="ECO:0000256" key="1">
    <source>
        <dbReference type="SAM" id="Phobius"/>
    </source>
</evidence>
<evidence type="ECO:0000313" key="3">
    <source>
        <dbReference type="Proteomes" id="UP000708208"/>
    </source>
</evidence>
<keyword evidence="1" id="KW-1133">Transmembrane helix</keyword>
<sequence>MIKEVFCSLLVYLSAIALACTVYFIFIPVFLILYLWRQFVTVAGRILRPDLDSIVSARDAFFIHDDANRSHDQILISIVVNNIVSEHRVREMFQQRVFQLKDSKGSLAYKRLLQYWTRFWGYSFWKTDEDFDVCNHVRKFDYNKLGLPSPMNDSLIKTVMPKFGDIPWKPNRSHWEVLIVSSYEFINNNKSKSVPQNCTLIMFRWDHFLLDGLSTISLFRVLFRSEFKIPRPRQNQRKLSILERAGVLIYLPIHILKPILFTRRPRSKRTEPGQLIYDFSEKIPVSLIKKIKDTHGVCFPAVGTSAINASIYRCLKEGGKNVPPSLDVISALAHPDHTGVMCNYGLLVTGDFPLEATSSADRLRQTDTVLKHISADVGISASSNLTVLIGLLPTPITLKLFSSVFKHGPSYMIAPLPITTSTDYVDDGEIVDVFGFALLRSGLEMAVYTSGSNNQHRFHFLMDKNVFGEASNIGHVFTEELKKLTTTK</sequence>
<organism evidence="2 3">
    <name type="scientific">Allacma fusca</name>
    <dbReference type="NCBI Taxonomy" id="39272"/>
    <lineage>
        <taxon>Eukaryota</taxon>
        <taxon>Metazoa</taxon>
        <taxon>Ecdysozoa</taxon>
        <taxon>Arthropoda</taxon>
        <taxon>Hexapoda</taxon>
        <taxon>Collembola</taxon>
        <taxon>Symphypleona</taxon>
        <taxon>Sminthuridae</taxon>
        <taxon>Allacma</taxon>
    </lineage>
</organism>
<proteinExistence type="predicted"/>
<dbReference type="PROSITE" id="PS51257">
    <property type="entry name" value="PROKAR_LIPOPROTEIN"/>
    <property type="match status" value="1"/>
</dbReference>
<keyword evidence="3" id="KW-1185">Reference proteome</keyword>
<comment type="caution">
    <text evidence="2">The sequence shown here is derived from an EMBL/GenBank/DDBJ whole genome shotgun (WGS) entry which is preliminary data.</text>
</comment>
<evidence type="ECO:0008006" key="4">
    <source>
        <dbReference type="Google" id="ProtNLM"/>
    </source>
</evidence>
<dbReference type="EMBL" id="CAJVCH010478633">
    <property type="protein sequence ID" value="CAG7820444.1"/>
    <property type="molecule type" value="Genomic_DNA"/>
</dbReference>
<keyword evidence="1" id="KW-0472">Membrane</keyword>
<protein>
    <recommendedName>
        <fullName evidence="4">O-acyltransferase WSD1 C-terminal domain-containing protein</fullName>
    </recommendedName>
</protein>
<gene>
    <name evidence="2" type="ORF">AFUS01_LOCUS30834</name>
</gene>
<name>A0A8J2LCT7_9HEXA</name>
<keyword evidence="1" id="KW-0812">Transmembrane</keyword>
<accession>A0A8J2LCT7</accession>
<feature type="transmembrane region" description="Helical" evidence="1">
    <location>
        <begin position="12"/>
        <end position="36"/>
    </location>
</feature>